<proteinExistence type="predicted"/>
<name>A0A6C2CBU4_9LACO</name>
<dbReference type="InterPro" id="IPR023393">
    <property type="entry name" value="START-like_dom_sf"/>
</dbReference>
<comment type="caution">
    <text evidence="1">The sequence shown here is derived from an EMBL/GenBank/DDBJ whole genome shotgun (WGS) entry which is preliminary data.</text>
</comment>
<sequence>MLHEINWPSKYLPGTTDNFVSNEIIVSGTSVKEVWNNLVDTSKWGNYFNGVNNITVGNQGSTSFTHGVNFHFEKFGFPIDGQIMELIEPIDNKFAQIAWHGWQEVDGKISLEGYQVFTIDSYTDSLVRIITKESQLGEAAAEMSEQSPNPMLNGHQEWLDSLAQASKND</sequence>
<protein>
    <submittedName>
        <fullName evidence="1">SRPBCC domain-containing protein</fullName>
    </submittedName>
</protein>
<dbReference type="OrthoDB" id="838646at2"/>
<gene>
    <name evidence="1" type="ORF">ESZ50_00680</name>
</gene>
<reference evidence="1 2" key="1">
    <citation type="submission" date="2019-01" db="EMBL/GenBank/DDBJ databases">
        <title>Weissella sp. nov., a novel lactic acid bacterium isolated from animal feces.</title>
        <authorList>
            <person name="Wang L.-T."/>
        </authorList>
    </citation>
    <scope>NUCLEOTIDE SEQUENCE [LARGE SCALE GENOMIC DNA]</scope>
    <source>
        <strain evidence="1 2">8H-2</strain>
    </source>
</reference>
<evidence type="ECO:0000313" key="2">
    <source>
        <dbReference type="Proteomes" id="UP000371977"/>
    </source>
</evidence>
<evidence type="ECO:0000313" key="1">
    <source>
        <dbReference type="EMBL" id="TYC51082.1"/>
    </source>
</evidence>
<dbReference type="AlphaFoldDB" id="A0A6C2CBU4"/>
<keyword evidence="2" id="KW-1185">Reference proteome</keyword>
<dbReference type="RefSeq" id="WP_148621668.1">
    <property type="nucleotide sequence ID" value="NZ_SDGZ01000003.1"/>
</dbReference>
<dbReference type="Gene3D" id="3.30.530.20">
    <property type="match status" value="1"/>
</dbReference>
<accession>A0A6C2CBU4</accession>
<dbReference type="Proteomes" id="UP000371977">
    <property type="component" value="Unassembled WGS sequence"/>
</dbReference>
<organism evidence="1 2">
    <name type="scientific">Weissella muntiaci</name>
    <dbReference type="NCBI Taxonomy" id="2508881"/>
    <lineage>
        <taxon>Bacteria</taxon>
        <taxon>Bacillati</taxon>
        <taxon>Bacillota</taxon>
        <taxon>Bacilli</taxon>
        <taxon>Lactobacillales</taxon>
        <taxon>Lactobacillaceae</taxon>
        <taxon>Weissella</taxon>
    </lineage>
</organism>
<dbReference type="EMBL" id="SDGZ01000003">
    <property type="protein sequence ID" value="TYC51082.1"/>
    <property type="molecule type" value="Genomic_DNA"/>
</dbReference>